<dbReference type="EMBL" id="GEVK01019463">
    <property type="protein sequence ID" value="JAU33369.1"/>
    <property type="molecule type" value="Transcribed_RNA"/>
</dbReference>
<keyword evidence="6" id="KW-0995">Kinetochore</keyword>
<keyword evidence="3" id="KW-0158">Chromosome</keyword>
<dbReference type="AlphaFoldDB" id="A0A1J3EMU3"/>
<dbReference type="Pfam" id="PF03980">
    <property type="entry name" value="Nnf1"/>
    <property type="match status" value="1"/>
</dbReference>
<feature type="coiled-coil region" evidence="10">
    <location>
        <begin position="122"/>
        <end position="149"/>
    </location>
</feature>
<proteinExistence type="predicted"/>
<keyword evidence="5" id="KW-0498">Mitosis</keyword>
<evidence type="ECO:0000313" key="12">
    <source>
        <dbReference type="EMBL" id="JAU56115.1"/>
    </source>
</evidence>
<evidence type="ECO:0000256" key="4">
    <source>
        <dbReference type="ARBA" id="ARBA00022618"/>
    </source>
</evidence>
<evidence type="ECO:0000256" key="6">
    <source>
        <dbReference type="ARBA" id="ARBA00022838"/>
    </source>
</evidence>
<dbReference type="GO" id="GO:0051301">
    <property type="term" value="P:cell division"/>
    <property type="evidence" value="ECO:0007669"/>
    <property type="project" value="UniProtKB-KW"/>
</dbReference>
<dbReference type="PANTHER" id="PTHR15459:SF3">
    <property type="entry name" value="POLYAMINE-MODULATED FACTOR 1"/>
    <property type="match status" value="1"/>
</dbReference>
<keyword evidence="8" id="KW-0131">Cell cycle</keyword>
<name>A0A1J3EMU3_NOCCA</name>
<protein>
    <recommendedName>
        <fullName evidence="13">Polyamine-modulated factor 1</fullName>
    </recommendedName>
</protein>
<evidence type="ECO:0000256" key="10">
    <source>
        <dbReference type="SAM" id="Coils"/>
    </source>
</evidence>
<keyword evidence="7" id="KW-0539">Nucleus</keyword>
<evidence type="ECO:0000256" key="7">
    <source>
        <dbReference type="ARBA" id="ARBA00023242"/>
    </source>
</evidence>
<evidence type="ECO:0000256" key="8">
    <source>
        <dbReference type="ARBA" id="ARBA00023306"/>
    </source>
</evidence>
<gene>
    <name evidence="11" type="ORF">LC_TR19762_c0_g1_i1_g.66149</name>
    <name evidence="12" type="ORF">LE_TR5897_c0_g1_i1_g.21701</name>
</gene>
<dbReference type="PANTHER" id="PTHR15459">
    <property type="entry name" value="POLYAMINE-MODULATED FACTOR 1"/>
    <property type="match status" value="1"/>
</dbReference>
<dbReference type="EMBL" id="GEVL01021226">
    <property type="protein sequence ID" value="JAU56115.1"/>
    <property type="molecule type" value="Transcribed_RNA"/>
</dbReference>
<keyword evidence="10" id="KW-0175">Coiled coil</keyword>
<keyword evidence="9" id="KW-0137">Centromere</keyword>
<sequence>MEKSGHETGIPGCRQSDLRKSFKSAVRSLLSACSKQDFLDIFSKFSGAEQKLLYRLYTQVIVNLHQTLEDEFDAQCQEFQVGPILDKVEQLVEEQSLDPLFSDKTNVMDIAYDLTIAKKSEIQKLTGLLQRAEEQNRQMEARISLLRRQPQHEVSGTANAIEKLKTGISVYFEGNDKLPQI</sequence>
<dbReference type="InterPro" id="IPR007128">
    <property type="entry name" value="PMF1/Nnf1"/>
</dbReference>
<evidence type="ECO:0000256" key="5">
    <source>
        <dbReference type="ARBA" id="ARBA00022776"/>
    </source>
</evidence>
<organism evidence="11">
    <name type="scientific">Noccaea caerulescens</name>
    <name type="common">Alpine penny-cress</name>
    <name type="synonym">Thlaspi caerulescens</name>
    <dbReference type="NCBI Taxonomy" id="107243"/>
    <lineage>
        <taxon>Eukaryota</taxon>
        <taxon>Viridiplantae</taxon>
        <taxon>Streptophyta</taxon>
        <taxon>Embryophyta</taxon>
        <taxon>Tracheophyta</taxon>
        <taxon>Spermatophyta</taxon>
        <taxon>Magnoliopsida</taxon>
        <taxon>eudicotyledons</taxon>
        <taxon>Gunneridae</taxon>
        <taxon>Pentapetalae</taxon>
        <taxon>rosids</taxon>
        <taxon>malvids</taxon>
        <taxon>Brassicales</taxon>
        <taxon>Brassicaceae</taxon>
        <taxon>Coluteocarpeae</taxon>
        <taxon>Noccaea</taxon>
    </lineage>
</organism>
<evidence type="ECO:0000313" key="11">
    <source>
        <dbReference type="EMBL" id="JAU33369.1"/>
    </source>
</evidence>
<keyword evidence="4" id="KW-0132">Cell division</keyword>
<dbReference type="GO" id="GO:0000444">
    <property type="term" value="C:MIS12/MIND type complex"/>
    <property type="evidence" value="ECO:0007669"/>
    <property type="project" value="InterPro"/>
</dbReference>
<evidence type="ECO:0008006" key="13">
    <source>
        <dbReference type="Google" id="ProtNLM"/>
    </source>
</evidence>
<evidence type="ECO:0000256" key="9">
    <source>
        <dbReference type="ARBA" id="ARBA00023328"/>
    </source>
</evidence>
<dbReference type="GO" id="GO:0005634">
    <property type="term" value="C:nucleus"/>
    <property type="evidence" value="ECO:0007669"/>
    <property type="project" value="UniProtKB-SubCell"/>
</dbReference>
<comment type="subcellular location">
    <subcellularLocation>
        <location evidence="2">Chromosome</location>
        <location evidence="2">Centromere</location>
        <location evidence="2">Kinetochore</location>
    </subcellularLocation>
    <subcellularLocation>
        <location evidence="1">Nucleus</location>
    </subcellularLocation>
</comment>
<evidence type="ECO:0000256" key="1">
    <source>
        <dbReference type="ARBA" id="ARBA00004123"/>
    </source>
</evidence>
<accession>A0A1J3EMU3</accession>
<evidence type="ECO:0000256" key="2">
    <source>
        <dbReference type="ARBA" id="ARBA00004629"/>
    </source>
</evidence>
<dbReference type="GO" id="GO:0007059">
    <property type="term" value="P:chromosome segregation"/>
    <property type="evidence" value="ECO:0007669"/>
    <property type="project" value="TreeGrafter"/>
</dbReference>
<reference evidence="11" key="1">
    <citation type="submission" date="2016-07" db="EMBL/GenBank/DDBJ databases">
        <title>De novo transcriptome assembly of four accessions of the metal hyperaccumulator plant Noccaea caerulescens.</title>
        <authorList>
            <person name="Blande D."/>
            <person name="Halimaa P."/>
            <person name="Tervahauta A.I."/>
            <person name="Aarts M.G."/>
            <person name="Karenlampi S.O."/>
        </authorList>
    </citation>
    <scope>NUCLEOTIDE SEQUENCE</scope>
</reference>
<evidence type="ECO:0000256" key="3">
    <source>
        <dbReference type="ARBA" id="ARBA00022454"/>
    </source>
</evidence>